<protein>
    <submittedName>
        <fullName evidence="1">Uncharacterized protein</fullName>
    </submittedName>
</protein>
<evidence type="ECO:0000313" key="1">
    <source>
        <dbReference type="EMBL" id="KAG7195686.1"/>
    </source>
</evidence>
<sequence>MKYLELEEMWETTDKIVYCRNAGFHEVEYFSDTEKELGDDIVETIIYKEGTESEAYRKQMRANSAHVYFIYKDKIKTVVLDMDFSVELKSKEECMKYIEKMEEDIHAVNTANERIIKLRKAQKAVDYREYIIQ</sequence>
<evidence type="ECO:0000313" key="2">
    <source>
        <dbReference type="Proteomes" id="UP000790833"/>
    </source>
</evidence>
<keyword evidence="2" id="KW-1185">Reference proteome</keyword>
<dbReference type="Proteomes" id="UP000790833">
    <property type="component" value="Unassembled WGS sequence"/>
</dbReference>
<organism evidence="1 2">
    <name type="scientific">Scheffersomyces spartinae</name>
    <dbReference type="NCBI Taxonomy" id="45513"/>
    <lineage>
        <taxon>Eukaryota</taxon>
        <taxon>Fungi</taxon>
        <taxon>Dikarya</taxon>
        <taxon>Ascomycota</taxon>
        <taxon>Saccharomycotina</taxon>
        <taxon>Pichiomycetes</taxon>
        <taxon>Debaryomycetaceae</taxon>
        <taxon>Scheffersomyces</taxon>
    </lineage>
</organism>
<dbReference type="AlphaFoldDB" id="A0A9P7VE98"/>
<gene>
    <name evidence="1" type="ORF">KQ657_002067</name>
</gene>
<reference evidence="1" key="1">
    <citation type="submission" date="2021-03" db="EMBL/GenBank/DDBJ databases">
        <authorList>
            <person name="Palmer J.M."/>
        </authorList>
    </citation>
    <scope>NUCLEOTIDE SEQUENCE</scope>
    <source>
        <strain evidence="1">ARV_011</strain>
    </source>
</reference>
<name>A0A9P7VE98_9ASCO</name>
<dbReference type="GeneID" id="66115441"/>
<comment type="caution">
    <text evidence="1">The sequence shown here is derived from an EMBL/GenBank/DDBJ whole genome shotgun (WGS) entry which is preliminary data.</text>
</comment>
<proteinExistence type="predicted"/>
<accession>A0A9P7VE98</accession>
<dbReference type="RefSeq" id="XP_043051231.1">
    <property type="nucleotide sequence ID" value="XM_043192843.1"/>
</dbReference>
<dbReference type="EMBL" id="JAHMUF010000002">
    <property type="protein sequence ID" value="KAG7195686.1"/>
    <property type="molecule type" value="Genomic_DNA"/>
</dbReference>